<name>A0A172T206_FERPE</name>
<evidence type="ECO:0000313" key="5">
    <source>
        <dbReference type="Proteomes" id="UP000077096"/>
    </source>
</evidence>
<dbReference type="Pfam" id="PF02645">
    <property type="entry name" value="DegV"/>
    <property type="match status" value="1"/>
</dbReference>
<reference evidence="2 5" key="1">
    <citation type="submission" date="2014-08" db="EMBL/GenBank/DDBJ databases">
        <title>Fervidobacterium pennivorans DYC genome.</title>
        <authorList>
            <person name="Wushke S."/>
        </authorList>
    </citation>
    <scope>NUCLEOTIDE SEQUENCE [LARGE SCALE GENOMIC DNA]</scope>
    <source>
        <strain evidence="2 5">DYC</strain>
    </source>
</reference>
<dbReference type="NCBIfam" id="TIGR00762">
    <property type="entry name" value="DegV"/>
    <property type="match status" value="1"/>
</dbReference>
<dbReference type="InterPro" id="IPR043168">
    <property type="entry name" value="DegV_C"/>
</dbReference>
<dbReference type="InterPro" id="IPR003797">
    <property type="entry name" value="DegV"/>
</dbReference>
<evidence type="ECO:0000313" key="3">
    <source>
        <dbReference type="EMBL" id="HGQ77847.1"/>
    </source>
</evidence>
<dbReference type="Proteomes" id="UP000077096">
    <property type="component" value="Chromosome"/>
</dbReference>
<evidence type="ECO:0000256" key="1">
    <source>
        <dbReference type="ARBA" id="ARBA00023121"/>
    </source>
</evidence>
<dbReference type="Gene3D" id="3.30.1180.10">
    <property type="match status" value="1"/>
</dbReference>
<dbReference type="GO" id="GO:0008289">
    <property type="term" value="F:lipid binding"/>
    <property type="evidence" value="ECO:0007669"/>
    <property type="project" value="UniProtKB-KW"/>
</dbReference>
<protein>
    <submittedName>
        <fullName evidence="3">DegV family protein</fullName>
    </submittedName>
    <submittedName>
        <fullName evidence="2">Fatty acid-binding protein DegV</fullName>
    </submittedName>
</protein>
<sequence length="282" mass="31064">MITFVTDSGCDLPADMNLPFELKILPLRVYVRNEEYEDKVTLKPEELYRMELQGEVATTSLPKPNVVERVLKEASERSEKVYVITISSKLSNTYDLVQSVANSLGTKNIVVLDSKTASIKQGYIILKAMEFLRKNGNLTQKDIDKAVENSQLVFFVPTLEYLYRGGRIGKAKAFFGKLLNIKPILTTDNEGEVNTLGTVRTLESGVSSMVKIAQDFVNQKDIGGHYSIIGGFTIESMKSYLDKLIASFDEKAVLGISNIGAAIAAHVGPEAFGVVIGEKVEI</sequence>
<dbReference type="InterPro" id="IPR050270">
    <property type="entry name" value="DegV_domain_contain"/>
</dbReference>
<dbReference type="EMBL" id="CP011393">
    <property type="protein sequence ID" value="ANE40996.1"/>
    <property type="molecule type" value="Genomic_DNA"/>
</dbReference>
<dbReference type="PANTHER" id="PTHR33434:SF2">
    <property type="entry name" value="FATTY ACID-BINDING PROTEIN TM_1468"/>
    <property type="match status" value="1"/>
</dbReference>
<dbReference type="PROSITE" id="PS51482">
    <property type="entry name" value="DEGV"/>
    <property type="match status" value="1"/>
</dbReference>
<dbReference type="AlphaFoldDB" id="A0A172T206"/>
<dbReference type="KEGG" id="fng:JM64_02510"/>
<dbReference type="OrthoDB" id="9781230at2"/>
<organism evidence="2 5">
    <name type="scientific">Fervidobacterium pennivorans</name>
    <dbReference type="NCBI Taxonomy" id="93466"/>
    <lineage>
        <taxon>Bacteria</taxon>
        <taxon>Thermotogati</taxon>
        <taxon>Thermotogota</taxon>
        <taxon>Thermotogae</taxon>
        <taxon>Thermotogales</taxon>
        <taxon>Fervidobacteriaceae</taxon>
        <taxon>Fervidobacterium</taxon>
    </lineage>
</organism>
<keyword evidence="1" id="KW-0446">Lipid-binding</keyword>
<accession>A0A172T206</accession>
<dbReference type="EMBL" id="DSZT01000004">
    <property type="protein sequence ID" value="HGU41314.1"/>
    <property type="molecule type" value="Genomic_DNA"/>
</dbReference>
<proteinExistence type="predicted"/>
<gene>
    <name evidence="4" type="ORF">ENT72_00075</name>
    <name evidence="3" type="ORF">ENU12_08140</name>
    <name evidence="2" type="ORF">JM64_02510</name>
</gene>
<reference evidence="3" key="2">
    <citation type="journal article" date="2020" name="mSystems">
        <title>Genome- and Community-Level Interaction Insights into Carbon Utilization and Element Cycling Functions of Hydrothermarchaeota in Hydrothermal Sediment.</title>
        <authorList>
            <person name="Zhou Z."/>
            <person name="Liu Y."/>
            <person name="Xu W."/>
            <person name="Pan J."/>
            <person name="Luo Z.H."/>
            <person name="Li M."/>
        </authorList>
    </citation>
    <scope>NUCLEOTIDE SEQUENCE [LARGE SCALE GENOMIC DNA]</scope>
    <source>
        <strain evidence="4">SpSt-604</strain>
        <strain evidence="3">SpSt-640</strain>
    </source>
</reference>
<dbReference type="EMBL" id="DTBH01000165">
    <property type="protein sequence ID" value="HGQ77847.1"/>
    <property type="molecule type" value="Genomic_DNA"/>
</dbReference>
<dbReference type="Gene3D" id="3.40.50.10170">
    <property type="match status" value="1"/>
</dbReference>
<dbReference type="PANTHER" id="PTHR33434">
    <property type="entry name" value="DEGV DOMAIN-CONTAINING PROTEIN DR_1986-RELATED"/>
    <property type="match status" value="1"/>
</dbReference>
<evidence type="ECO:0000313" key="4">
    <source>
        <dbReference type="EMBL" id="HGU41314.1"/>
    </source>
</evidence>
<dbReference type="PATRIC" id="fig|93466.3.peg.553"/>
<evidence type="ECO:0000313" key="2">
    <source>
        <dbReference type="EMBL" id="ANE40996.1"/>
    </source>
</evidence>
<dbReference type="SUPFAM" id="SSF82549">
    <property type="entry name" value="DAK1/DegV-like"/>
    <property type="match status" value="1"/>
</dbReference>